<accession>A0A8S1E5N7</accession>
<comment type="caution">
    <text evidence="11">The sequence shown here is derived from an EMBL/GenBank/DDBJ whole genome shotgun (WGS) entry which is preliminary data.</text>
</comment>
<feature type="compositionally biased region" description="Low complexity" evidence="9">
    <location>
        <begin position="311"/>
        <end position="331"/>
    </location>
</feature>
<proteinExistence type="inferred from homology"/>
<comment type="subcellular location">
    <subcellularLocation>
        <location evidence="1 8">Nucleus</location>
    </subcellularLocation>
</comment>
<dbReference type="Proteomes" id="UP000494206">
    <property type="component" value="Unassembled WGS sequence"/>
</dbReference>
<dbReference type="AlphaFoldDB" id="A0A8S1E5N7"/>
<feature type="compositionally biased region" description="Low complexity" evidence="9">
    <location>
        <begin position="358"/>
        <end position="369"/>
    </location>
</feature>
<keyword evidence="5 8" id="KW-0539">Nucleus</keyword>
<evidence type="ECO:0000313" key="11">
    <source>
        <dbReference type="EMBL" id="CAB3396787.1"/>
    </source>
</evidence>
<feature type="region of interest" description="Disordered" evidence="9">
    <location>
        <begin position="501"/>
        <end position="562"/>
    </location>
</feature>
<evidence type="ECO:0000259" key="10">
    <source>
        <dbReference type="PROSITE" id="PS50071"/>
    </source>
</evidence>
<dbReference type="GO" id="GO:0006355">
    <property type="term" value="P:regulation of DNA-templated transcription"/>
    <property type="evidence" value="ECO:0007669"/>
    <property type="project" value="InterPro"/>
</dbReference>
<dbReference type="SUPFAM" id="SSF46689">
    <property type="entry name" value="Homeodomain-like"/>
    <property type="match status" value="1"/>
</dbReference>
<feature type="compositionally biased region" description="Low complexity" evidence="9">
    <location>
        <begin position="27"/>
        <end position="51"/>
    </location>
</feature>
<evidence type="ECO:0000256" key="8">
    <source>
        <dbReference type="PROSITE-ProRule" id="PRU00108"/>
    </source>
</evidence>
<dbReference type="GO" id="GO:0005634">
    <property type="term" value="C:nucleus"/>
    <property type="evidence" value="ECO:0007669"/>
    <property type="project" value="UniProtKB-SubCell"/>
</dbReference>
<feature type="DNA-binding region" description="Homeobox" evidence="8">
    <location>
        <begin position="558"/>
        <end position="620"/>
    </location>
</feature>
<protein>
    <recommendedName>
        <fullName evidence="6">Homeobox protein unc-62</fullName>
    </recommendedName>
    <alternativeName>
        <fullName evidence="7">Uncoordinated protein 62</fullName>
    </alternativeName>
</protein>
<feature type="region of interest" description="Disordered" evidence="9">
    <location>
        <begin position="27"/>
        <end position="82"/>
    </location>
</feature>
<feature type="region of interest" description="Disordered" evidence="9">
    <location>
        <begin position="358"/>
        <end position="436"/>
    </location>
</feature>
<reference evidence="11 12" key="1">
    <citation type="submission" date="2020-04" db="EMBL/GenBank/DDBJ databases">
        <authorList>
            <person name="Laetsch R D."/>
            <person name="Stevens L."/>
            <person name="Kumar S."/>
            <person name="Blaxter L. M."/>
        </authorList>
    </citation>
    <scope>NUCLEOTIDE SEQUENCE [LARGE SCALE GENOMIC DNA]</scope>
</reference>
<evidence type="ECO:0000256" key="5">
    <source>
        <dbReference type="ARBA" id="ARBA00023242"/>
    </source>
</evidence>
<evidence type="ECO:0000256" key="9">
    <source>
        <dbReference type="SAM" id="MobiDB-lite"/>
    </source>
</evidence>
<evidence type="ECO:0000256" key="2">
    <source>
        <dbReference type="ARBA" id="ARBA00009661"/>
    </source>
</evidence>
<feature type="compositionally biased region" description="Low complexity" evidence="9">
    <location>
        <begin position="248"/>
        <end position="259"/>
    </location>
</feature>
<dbReference type="OrthoDB" id="10056939at2759"/>
<evidence type="ECO:0000256" key="1">
    <source>
        <dbReference type="ARBA" id="ARBA00004123"/>
    </source>
</evidence>
<dbReference type="InterPro" id="IPR008422">
    <property type="entry name" value="KN_HD"/>
</dbReference>
<dbReference type="PROSITE" id="PS50071">
    <property type="entry name" value="HOMEOBOX_2"/>
    <property type="match status" value="1"/>
</dbReference>
<evidence type="ECO:0000313" key="12">
    <source>
        <dbReference type="Proteomes" id="UP000494206"/>
    </source>
</evidence>
<dbReference type="InterPro" id="IPR050224">
    <property type="entry name" value="TALE_homeobox"/>
</dbReference>
<feature type="compositionally biased region" description="Low complexity" evidence="9">
    <location>
        <begin position="416"/>
        <end position="436"/>
    </location>
</feature>
<dbReference type="GO" id="GO:0048663">
    <property type="term" value="P:neuron fate commitment"/>
    <property type="evidence" value="ECO:0007669"/>
    <property type="project" value="UniProtKB-ARBA"/>
</dbReference>
<evidence type="ECO:0000256" key="6">
    <source>
        <dbReference type="ARBA" id="ARBA00072562"/>
    </source>
</evidence>
<dbReference type="InterPro" id="IPR009057">
    <property type="entry name" value="Homeodomain-like_sf"/>
</dbReference>
<feature type="domain" description="Homeobox" evidence="10">
    <location>
        <begin position="556"/>
        <end position="619"/>
    </location>
</feature>
<gene>
    <name evidence="11" type="ORF">CBOVIS_LOCUS295</name>
</gene>
<evidence type="ECO:0000256" key="4">
    <source>
        <dbReference type="ARBA" id="ARBA00023155"/>
    </source>
</evidence>
<feature type="region of interest" description="Disordered" evidence="9">
    <location>
        <begin position="243"/>
        <end position="341"/>
    </location>
</feature>
<feature type="compositionally biased region" description="Polar residues" evidence="9">
    <location>
        <begin position="265"/>
        <end position="276"/>
    </location>
</feature>
<evidence type="ECO:0000256" key="3">
    <source>
        <dbReference type="ARBA" id="ARBA00023125"/>
    </source>
</evidence>
<dbReference type="Pfam" id="PF05920">
    <property type="entry name" value="Homeobox_KN"/>
    <property type="match status" value="1"/>
</dbReference>
<dbReference type="InterPro" id="IPR032453">
    <property type="entry name" value="PKNOX/Meis_N"/>
</dbReference>
<name>A0A8S1E5N7_9PELO</name>
<dbReference type="InterPro" id="IPR001356">
    <property type="entry name" value="HD"/>
</dbReference>
<dbReference type="PANTHER" id="PTHR11850">
    <property type="entry name" value="HOMEOBOX PROTEIN TRANSCRIPTION FACTORS"/>
    <property type="match status" value="1"/>
</dbReference>
<dbReference type="Gene3D" id="1.10.10.60">
    <property type="entry name" value="Homeodomain-like"/>
    <property type="match status" value="1"/>
</dbReference>
<keyword evidence="12" id="KW-1185">Reference proteome</keyword>
<feature type="region of interest" description="Disordered" evidence="9">
    <location>
        <begin position="621"/>
        <end position="673"/>
    </location>
</feature>
<keyword evidence="3 8" id="KW-0238">DNA-binding</keyword>
<comment type="similarity">
    <text evidence="2">Belongs to the TALE/MEIS homeobox family.</text>
</comment>
<evidence type="ECO:0000256" key="7">
    <source>
        <dbReference type="ARBA" id="ARBA00083268"/>
    </source>
</evidence>
<feature type="compositionally biased region" description="Basic residues" evidence="9">
    <location>
        <begin position="402"/>
        <end position="415"/>
    </location>
</feature>
<dbReference type="CDD" id="cd00086">
    <property type="entry name" value="homeodomain"/>
    <property type="match status" value="1"/>
</dbReference>
<keyword evidence="4 8" id="KW-0371">Homeobox</keyword>
<dbReference type="GO" id="GO:0000987">
    <property type="term" value="F:cis-regulatory region sequence-specific DNA binding"/>
    <property type="evidence" value="ECO:0007669"/>
    <property type="project" value="UniProtKB-ARBA"/>
</dbReference>
<dbReference type="SMART" id="SM00389">
    <property type="entry name" value="HOX"/>
    <property type="match status" value="1"/>
</dbReference>
<sequence>MSSEHKVWSHLSAETWGFPSSTTMSMTNGNAMTSSTTTTTTTGNDSSQTSGGITTYNLENVKIEEKHDTPPQYTDGYGPPTGSAADPANYVADPAGFYGLYAGMTGQPASASMMHHEMDEQLKRDKEAIYGHPLYPLLVVLFEKCELATCTPREQSRDGSSTADVCSSASFKDDLNEFVRHTRENADKTFYVPNPQLDQLMLQGIQMLRFHLLELEKVHELCDNFCNRYVTCLKGKMPLDIVGDERASSSQPPMSPSSMGHGGVHNSSPSMSQTPMSHFPQYEPQTVPLPENPVGSGHQQQVASMGYGMPASSSSSAAAAASQQQSQNSQQGDHPLVNSGTLHSAAGASQTLLPVAVSSPSACSSSGGLRQDSTPLSGETPLGHTNGGNSIDSISEAAGPPLHHHHLHQHVHHHFASFPSSSSASSSSSLSSSSSSCASATASNIIDQSLHCAGVVPMMMIESTAASTSSISADHVVGMQAPPPPPHHMYHHQPVYMPHDSYEFGIYPPDPPQPPKPDDSPSNKKKGTGGDEFSVCGSNDDGRESVLSEGANGSLNGKRKTPKVFSKEAITKFRAWLFQNLSHPYPSEEQKKQLANETGLTILQVNNWFINARRRIVQPMIDQNNRAGRAPPVNVFKNRRRNRSDQSPGPSPDFDAGSNYSPDPSTMPGAGGMQYPSGADLYSMTTMFNSGYAPFPNPAMPFTMLVPPRVDGMSQPWGVDLSAQQID</sequence>
<dbReference type="Pfam" id="PF16493">
    <property type="entry name" value="Meis_PKNOX_N"/>
    <property type="match status" value="1"/>
</dbReference>
<organism evidence="11 12">
    <name type="scientific">Caenorhabditis bovis</name>
    <dbReference type="NCBI Taxonomy" id="2654633"/>
    <lineage>
        <taxon>Eukaryota</taxon>
        <taxon>Metazoa</taxon>
        <taxon>Ecdysozoa</taxon>
        <taxon>Nematoda</taxon>
        <taxon>Chromadorea</taxon>
        <taxon>Rhabditida</taxon>
        <taxon>Rhabditina</taxon>
        <taxon>Rhabditomorpha</taxon>
        <taxon>Rhabditoidea</taxon>
        <taxon>Rhabditidae</taxon>
        <taxon>Peloderinae</taxon>
        <taxon>Caenorhabditis</taxon>
    </lineage>
</organism>
<dbReference type="FunFam" id="1.10.10.60:FF:000004">
    <property type="entry name" value="Meis2 homeobox isoform 2c"/>
    <property type="match status" value="1"/>
</dbReference>
<dbReference type="EMBL" id="CADEPM010000001">
    <property type="protein sequence ID" value="CAB3396787.1"/>
    <property type="molecule type" value="Genomic_DNA"/>
</dbReference>